<organism evidence="13">
    <name type="scientific">Corallina officinalis</name>
    <name type="common">Coral seaweed</name>
    <dbReference type="NCBI Taxonomy" id="35170"/>
    <lineage>
        <taxon>Eukaryota</taxon>
        <taxon>Rhodophyta</taxon>
        <taxon>Florideophyceae</taxon>
        <taxon>Corallinophycidae</taxon>
        <taxon>Corallinales</taxon>
        <taxon>Corallinaceae</taxon>
        <taxon>Corallinoideae</taxon>
        <taxon>Corallina</taxon>
    </lineage>
</organism>
<dbReference type="GO" id="GO:0016020">
    <property type="term" value="C:membrane"/>
    <property type="evidence" value="ECO:0007669"/>
    <property type="project" value="UniProtKB-SubCell"/>
</dbReference>
<evidence type="ECO:0000256" key="7">
    <source>
        <dbReference type="ARBA" id="ARBA00022927"/>
    </source>
</evidence>
<keyword evidence="13" id="KW-0934">Plastid</keyword>
<dbReference type="EMBL" id="MT211887">
    <property type="protein sequence ID" value="QJF58989.1"/>
    <property type="molecule type" value="Genomic_DNA"/>
</dbReference>
<dbReference type="EMBL" id="MT211884">
    <property type="protein sequence ID" value="QJF58392.1"/>
    <property type="molecule type" value="Genomic_DNA"/>
</dbReference>
<evidence type="ECO:0000313" key="13">
    <source>
        <dbReference type="EMBL" id="QJF58392.1"/>
    </source>
</evidence>
<dbReference type="InterPro" id="IPR004692">
    <property type="entry name" value="SecG"/>
</dbReference>
<accession>A0A6M3WAR8</accession>
<keyword evidence="6 12" id="KW-0812">Transmembrane</keyword>
<dbReference type="GO" id="GO:0009306">
    <property type="term" value="P:protein secretion"/>
    <property type="evidence" value="ECO:0007669"/>
    <property type="project" value="InterPro"/>
</dbReference>
<evidence type="ECO:0000256" key="10">
    <source>
        <dbReference type="ARBA" id="ARBA00023136"/>
    </source>
</evidence>
<evidence type="ECO:0000256" key="2">
    <source>
        <dbReference type="ARBA" id="ARBA00008445"/>
    </source>
</evidence>
<dbReference type="Pfam" id="PF03840">
    <property type="entry name" value="SecG"/>
    <property type="match status" value="1"/>
</dbReference>
<evidence type="ECO:0000256" key="5">
    <source>
        <dbReference type="ARBA" id="ARBA00022448"/>
    </source>
</evidence>
<sequence length="74" mass="8304">MAKIMKLVWYLSSLVTIFLILFNNPKATSFGNLGSQSQLFSYTKSTQKNLQLATIVSSFIFLLITIILTSNLNI</sequence>
<evidence type="ECO:0000256" key="9">
    <source>
        <dbReference type="ARBA" id="ARBA00023010"/>
    </source>
</evidence>
<keyword evidence="8 12" id="KW-1133">Transmembrane helix</keyword>
<comment type="similarity">
    <text evidence="2">Belongs to the SecG family.</text>
</comment>
<name>A0A6M3WAR8_COROI</name>
<dbReference type="NCBIfam" id="TIGR00810">
    <property type="entry name" value="secG"/>
    <property type="match status" value="1"/>
</dbReference>
<proteinExistence type="inferred from homology"/>
<protein>
    <recommendedName>
        <fullName evidence="4">Probable protein-export membrane protein SecG</fullName>
    </recommendedName>
    <alternativeName>
        <fullName evidence="3">Probable protein-export membrane protein secG</fullName>
    </alternativeName>
</protein>
<evidence type="ECO:0000256" key="11">
    <source>
        <dbReference type="ARBA" id="ARBA00025638"/>
    </source>
</evidence>
<evidence type="ECO:0000256" key="1">
    <source>
        <dbReference type="ARBA" id="ARBA00004141"/>
    </source>
</evidence>
<keyword evidence="10 12" id="KW-0472">Membrane</keyword>
<keyword evidence="7" id="KW-0653">Protein transport</keyword>
<evidence type="ECO:0000256" key="8">
    <source>
        <dbReference type="ARBA" id="ARBA00022989"/>
    </source>
</evidence>
<gene>
    <name evidence="13" type="primary">secG</name>
</gene>
<comment type="subcellular location">
    <subcellularLocation>
        <location evidence="1">Membrane</location>
        <topology evidence="1">Multi-pass membrane protein</topology>
    </subcellularLocation>
</comment>
<comment type="function">
    <text evidence="11">Involved in protein export. Participates in an early event of protein translocation across the chloroplast thylakoid membrane.</text>
</comment>
<dbReference type="AlphaFoldDB" id="A0A6M3WAR8"/>
<evidence type="ECO:0000256" key="3">
    <source>
        <dbReference type="ARBA" id="ARBA00013657"/>
    </source>
</evidence>
<feature type="transmembrane region" description="Helical" evidence="12">
    <location>
        <begin position="51"/>
        <end position="72"/>
    </location>
</feature>
<keyword evidence="9" id="KW-0811">Translocation</keyword>
<keyword evidence="13" id="KW-0150">Chloroplast</keyword>
<reference evidence="13" key="1">
    <citation type="submission" date="2020-03" db="EMBL/GenBank/DDBJ databases">
        <title>Mitochondrial and Plastid genome variability of Corallina officinalis (Corallinales, Rhodophyta).</title>
        <authorList>
            <person name="Yesson C."/>
            <person name="Bian X."/>
            <person name="Williamson C."/>
            <person name="Briscoe A.G."/>
            <person name="Brodie J."/>
        </authorList>
    </citation>
    <scope>NUCLEOTIDE SEQUENCE</scope>
</reference>
<dbReference type="EMBL" id="MT211886">
    <property type="protein sequence ID" value="QJF58790.1"/>
    <property type="molecule type" value="Genomic_DNA"/>
</dbReference>
<evidence type="ECO:0000256" key="12">
    <source>
        <dbReference type="SAM" id="Phobius"/>
    </source>
</evidence>
<evidence type="ECO:0000256" key="6">
    <source>
        <dbReference type="ARBA" id="ARBA00022692"/>
    </source>
</evidence>
<dbReference type="GO" id="GO:0015450">
    <property type="term" value="F:protein-transporting ATPase activity"/>
    <property type="evidence" value="ECO:0007669"/>
    <property type="project" value="InterPro"/>
</dbReference>
<evidence type="ECO:0000256" key="4">
    <source>
        <dbReference type="ARBA" id="ARBA00015435"/>
    </source>
</evidence>
<geneLocation type="chloroplast" evidence="13"/>
<dbReference type="EMBL" id="MT211885">
    <property type="protein sequence ID" value="QJF58591.1"/>
    <property type="molecule type" value="Genomic_DNA"/>
</dbReference>
<keyword evidence="5" id="KW-0813">Transport</keyword>